<name>A0A940DS12_9BACT</name>
<accession>A0A940DS12</accession>
<dbReference type="AlphaFoldDB" id="A0A940DS12"/>
<proteinExistence type="predicted"/>
<reference evidence="2" key="1">
    <citation type="submission" date="2020-10" db="EMBL/GenBank/DDBJ databases">
        <authorList>
            <person name="Gilroy R."/>
        </authorList>
    </citation>
    <scope>NUCLEOTIDE SEQUENCE</scope>
    <source>
        <strain evidence="2">G3-8215</strain>
    </source>
</reference>
<dbReference type="SUPFAM" id="SSF56935">
    <property type="entry name" value="Porins"/>
    <property type="match status" value="1"/>
</dbReference>
<comment type="caution">
    <text evidence="2">The sequence shown here is derived from an EMBL/GenBank/DDBJ whole genome shotgun (WGS) entry which is preliminary data.</text>
</comment>
<dbReference type="EMBL" id="JADILV010000049">
    <property type="protein sequence ID" value="MBO8483944.1"/>
    <property type="molecule type" value="Genomic_DNA"/>
</dbReference>
<feature type="chain" id="PRO_5037359534" evidence="1">
    <location>
        <begin position="22"/>
        <end position="587"/>
    </location>
</feature>
<protein>
    <submittedName>
        <fullName evidence="2">TonB-dependent receptor</fullName>
    </submittedName>
</protein>
<evidence type="ECO:0000313" key="3">
    <source>
        <dbReference type="Proteomes" id="UP000725002"/>
    </source>
</evidence>
<keyword evidence="1" id="KW-0732">Signal</keyword>
<sequence length="587" mass="65120">MHRIRINSTIAFLLVAVPAAAQDIDPTVEVSRIYQGKMMEVHKPMIGMQIPDSVMHFDLDFDYSVFDNPYKGTYEFNPYVQDMKPQSAAWSGRRLFLRAGAGYPLHPVFDFVWSPDLKGKFRMSTYVTHRSYIGKYRGIVPVMDESSGTVCLESPQGMPAGSSWKGYDSQTSAGVDGRVSWDKGIFTFNVGYYGLATSDTLVSRGYNAFDAGLRVRSSDRQDRHFLYDVSLDYRYGVDNIDGFAVTRGLSGHELSFSSVLGPVFSESQRFTVGIDLDMVSYGRAFGTDAGRFAVIPEYQLSKGRWRLGLGVRLSAMFNGGEAGLLPSQDTKKGQYVYPDIKVSYDIIRDYMRIYAKLGGGESIGRYSDMLRTGHFIHPLYTLTAGGPLLDNTVERISASLGLRGNIASRFSYDLSAGYRNFASAPLFAAVSGSRSSIDGLSATLGYTGMQMFYASLDYGWNSADFSLDGNFTYRYSDVSAGDVFLSDGNNTWMSFFLPAAFSGDVRALYNWHRRIYAGADCRFSTARDGALCSTAGYADLGIYLELRTARLFSFWIRGGNLLNMTVQYMPMYAESGINFTAGICLNL</sequence>
<gene>
    <name evidence="2" type="ORF">IAB75_07520</name>
</gene>
<evidence type="ECO:0000256" key="1">
    <source>
        <dbReference type="SAM" id="SignalP"/>
    </source>
</evidence>
<dbReference type="Proteomes" id="UP000725002">
    <property type="component" value="Unassembled WGS sequence"/>
</dbReference>
<keyword evidence="2" id="KW-0675">Receptor</keyword>
<evidence type="ECO:0000313" key="2">
    <source>
        <dbReference type="EMBL" id="MBO8483944.1"/>
    </source>
</evidence>
<reference evidence="2" key="2">
    <citation type="journal article" date="2021" name="PeerJ">
        <title>Extensive microbial diversity within the chicken gut microbiome revealed by metagenomics and culture.</title>
        <authorList>
            <person name="Gilroy R."/>
            <person name="Ravi A."/>
            <person name="Getino M."/>
            <person name="Pursley I."/>
            <person name="Horton D.L."/>
            <person name="Alikhan N.F."/>
            <person name="Baker D."/>
            <person name="Gharbi K."/>
            <person name="Hall N."/>
            <person name="Watson M."/>
            <person name="Adriaenssens E.M."/>
            <person name="Foster-Nyarko E."/>
            <person name="Jarju S."/>
            <person name="Secka A."/>
            <person name="Antonio M."/>
            <person name="Oren A."/>
            <person name="Chaudhuri R.R."/>
            <person name="La Ragione R."/>
            <person name="Hildebrand F."/>
            <person name="Pallen M.J."/>
        </authorList>
    </citation>
    <scope>NUCLEOTIDE SEQUENCE</scope>
    <source>
        <strain evidence="2">G3-8215</strain>
    </source>
</reference>
<feature type="signal peptide" evidence="1">
    <location>
        <begin position="1"/>
        <end position="21"/>
    </location>
</feature>
<organism evidence="2 3">
    <name type="scientific">Candidatus Cryptobacteroides avicola</name>
    <dbReference type="NCBI Taxonomy" id="2840757"/>
    <lineage>
        <taxon>Bacteria</taxon>
        <taxon>Pseudomonadati</taxon>
        <taxon>Bacteroidota</taxon>
        <taxon>Bacteroidia</taxon>
        <taxon>Bacteroidales</taxon>
        <taxon>Candidatus Cryptobacteroides</taxon>
    </lineage>
</organism>